<organism evidence="2 3">
    <name type="scientific">Marinobacter xestospongiae</name>
    <dbReference type="NCBI Taxonomy" id="994319"/>
    <lineage>
        <taxon>Bacteria</taxon>
        <taxon>Pseudomonadati</taxon>
        <taxon>Pseudomonadota</taxon>
        <taxon>Gammaproteobacteria</taxon>
        <taxon>Pseudomonadales</taxon>
        <taxon>Marinobacteraceae</taxon>
        <taxon>Marinobacter</taxon>
    </lineage>
</organism>
<keyword evidence="1" id="KW-0472">Membrane</keyword>
<dbReference type="EMBL" id="JAWIIJ010000044">
    <property type="protein sequence ID" value="MDV2081247.1"/>
    <property type="molecule type" value="Genomic_DNA"/>
</dbReference>
<dbReference type="Proteomes" id="UP001269819">
    <property type="component" value="Unassembled WGS sequence"/>
</dbReference>
<evidence type="ECO:0000313" key="2">
    <source>
        <dbReference type="EMBL" id="MDV2081247.1"/>
    </source>
</evidence>
<name>A0ABU3W3X4_9GAMM</name>
<proteinExistence type="predicted"/>
<reference evidence="2 3" key="1">
    <citation type="submission" date="2023-10" db="EMBL/GenBank/DDBJ databases">
        <title>Characteristics and mechanism of a salt-tolerant marine origin heterotrophic nitrifying- aerobic denitrifying bacteria Marinobacter xestospongiae HN1.</title>
        <authorList>
            <person name="Qi R."/>
        </authorList>
    </citation>
    <scope>NUCLEOTIDE SEQUENCE [LARGE SCALE GENOMIC DNA]</scope>
    <source>
        <strain evidence="2 3">HN1</strain>
    </source>
</reference>
<gene>
    <name evidence="2" type="ORF">RYS15_21405</name>
</gene>
<feature type="transmembrane region" description="Helical" evidence="1">
    <location>
        <begin position="20"/>
        <end position="41"/>
    </location>
</feature>
<accession>A0ABU3W3X4</accession>
<dbReference type="RefSeq" id="WP_316975516.1">
    <property type="nucleotide sequence ID" value="NZ_JAWIIJ010000044.1"/>
</dbReference>
<keyword evidence="1" id="KW-0812">Transmembrane</keyword>
<keyword evidence="1" id="KW-1133">Transmembrane helix</keyword>
<protein>
    <submittedName>
        <fullName evidence="2">Uncharacterized protein</fullName>
    </submittedName>
</protein>
<feature type="transmembrane region" description="Helical" evidence="1">
    <location>
        <begin position="48"/>
        <end position="65"/>
    </location>
</feature>
<sequence>MSAKTYFFAEGCLPDSIRANFTLLALWSFISSLGLFSAGFVMALTSRLRLAAFFFIAVFIFAYYWKFPGALFHNDFRYLYLLLPIAVMGWASAISYPKKVVRYISYAFGMITAASLIFSIPSGLKFYESEVETLSADNRKMAEWVAENVPESSVVMVHDAGQISRIGKHPLVDLVGLKTSYSVEVHKNTTFKLCEQVPFSISHIASHFKANYLVVTSDWNQIFGLTRSLEATGWRVERADSERGNSHYQVFRIHPL</sequence>
<comment type="caution">
    <text evidence="2">The sequence shown here is derived from an EMBL/GenBank/DDBJ whole genome shotgun (WGS) entry which is preliminary data.</text>
</comment>
<evidence type="ECO:0000313" key="3">
    <source>
        <dbReference type="Proteomes" id="UP001269819"/>
    </source>
</evidence>
<feature type="transmembrane region" description="Helical" evidence="1">
    <location>
        <begin position="77"/>
        <end position="96"/>
    </location>
</feature>
<keyword evidence="3" id="KW-1185">Reference proteome</keyword>
<feature type="transmembrane region" description="Helical" evidence="1">
    <location>
        <begin position="103"/>
        <end position="124"/>
    </location>
</feature>
<evidence type="ECO:0000256" key="1">
    <source>
        <dbReference type="SAM" id="Phobius"/>
    </source>
</evidence>